<dbReference type="SUPFAM" id="SSF54523">
    <property type="entry name" value="Pili subunits"/>
    <property type="match status" value="1"/>
</dbReference>
<accession>E4TWP4</accession>
<dbReference type="Gene3D" id="3.30.700.10">
    <property type="entry name" value="Glycoprotein, Type 4 Pilin"/>
    <property type="match status" value="1"/>
</dbReference>
<dbReference type="Proteomes" id="UP000008721">
    <property type="component" value="Chromosome"/>
</dbReference>
<dbReference type="HOGENOM" id="CLU_143477_0_0_7"/>
<dbReference type="eggNOG" id="COG4969">
    <property type="taxonomic scope" value="Bacteria"/>
</dbReference>
<reference evidence="2 3" key="1">
    <citation type="journal article" date="2012" name="Stand. Genomic Sci.">
        <title>Complete genome sequence of the sulfur compounds oxidizing chemolithoautotroph Sulfuricurvum kujiense type strain (YK-1(T)).</title>
        <authorList>
            <person name="Han C."/>
            <person name="Kotsyurbenko O."/>
            <person name="Chertkov O."/>
            <person name="Held B."/>
            <person name="Lapidus A."/>
            <person name="Nolan M."/>
            <person name="Lucas S."/>
            <person name="Hammon N."/>
            <person name="Deshpande S."/>
            <person name="Cheng J.F."/>
            <person name="Tapia R."/>
            <person name="Goodwin L.A."/>
            <person name="Pitluck S."/>
            <person name="Liolios K."/>
            <person name="Pagani I."/>
            <person name="Ivanova N."/>
            <person name="Mavromatis K."/>
            <person name="Mikhailova N."/>
            <person name="Pati A."/>
            <person name="Chen A."/>
            <person name="Palaniappan K."/>
            <person name="Land M."/>
            <person name="Hauser L."/>
            <person name="Chang Y.J."/>
            <person name="Jeffries C.D."/>
            <person name="Brambilla E.M."/>
            <person name="Rohde M."/>
            <person name="Spring S."/>
            <person name="Sikorski J."/>
            <person name="Goker M."/>
            <person name="Woyke T."/>
            <person name="Bristow J."/>
            <person name="Eisen J.A."/>
            <person name="Markowitz V."/>
            <person name="Hugenholtz P."/>
            <person name="Kyrpides N.C."/>
            <person name="Klenk H.P."/>
            <person name="Detter J.C."/>
        </authorList>
    </citation>
    <scope>NUCLEOTIDE SEQUENCE [LARGE SCALE GENOMIC DNA]</scope>
    <source>
        <strain evidence="3">ATCC BAA-921 / DSM 16994 / JCM 11577 / YK-1</strain>
    </source>
</reference>
<keyword evidence="1" id="KW-0812">Transmembrane</keyword>
<dbReference type="KEGG" id="sku:Sulku_2230"/>
<keyword evidence="3" id="KW-1185">Reference proteome</keyword>
<gene>
    <name evidence="2" type="ordered locus">Sulku_2230</name>
</gene>
<dbReference type="AlphaFoldDB" id="E4TWP4"/>
<evidence type="ECO:0000313" key="3">
    <source>
        <dbReference type="Proteomes" id="UP000008721"/>
    </source>
</evidence>
<keyword evidence="1" id="KW-0472">Membrane</keyword>
<dbReference type="STRING" id="709032.Sulku_2230"/>
<dbReference type="EMBL" id="CP002355">
    <property type="protein sequence ID" value="ADR34890.1"/>
    <property type="molecule type" value="Genomic_DNA"/>
</dbReference>
<proteinExistence type="predicted"/>
<dbReference type="InterPro" id="IPR045584">
    <property type="entry name" value="Pilin-like"/>
</dbReference>
<organism evidence="2 3">
    <name type="scientific">Sulfuricurvum kujiense (strain ATCC BAA-921 / DSM 16994 / JCM 11577 / YK-1)</name>
    <dbReference type="NCBI Taxonomy" id="709032"/>
    <lineage>
        <taxon>Bacteria</taxon>
        <taxon>Pseudomonadati</taxon>
        <taxon>Campylobacterota</taxon>
        <taxon>Epsilonproteobacteria</taxon>
        <taxon>Campylobacterales</taxon>
        <taxon>Sulfurimonadaceae</taxon>
        <taxon>Sulfuricurvum</taxon>
    </lineage>
</organism>
<sequence length="151" mass="16419">MKRRAFTLIELIMVIVIIGVLAAVAIPKYKNLQQNAEVKALIKTTMDTVSSAANAAVNQVGLENNTTYTLEDLVKVSGKGWTYNAADANGTYTYVTTKGIVSTIRLNSDTRSITYMIECSNFVDAVSQEKCLSDLNVTSKAGADFNETTTY</sequence>
<feature type="transmembrane region" description="Helical" evidence="1">
    <location>
        <begin position="6"/>
        <end position="26"/>
    </location>
</feature>
<evidence type="ECO:0000313" key="2">
    <source>
        <dbReference type="EMBL" id="ADR34890.1"/>
    </source>
</evidence>
<dbReference type="Pfam" id="PF07963">
    <property type="entry name" value="N_methyl"/>
    <property type="match status" value="1"/>
</dbReference>
<protein>
    <submittedName>
        <fullName evidence="2">N-terminal methylation</fullName>
    </submittedName>
</protein>
<evidence type="ECO:0000256" key="1">
    <source>
        <dbReference type="SAM" id="Phobius"/>
    </source>
</evidence>
<dbReference type="InterPro" id="IPR012902">
    <property type="entry name" value="N_methyl_site"/>
</dbReference>
<dbReference type="OrthoDB" id="5334549at2"/>
<name>E4TWP4_SULKY</name>
<keyword evidence="1" id="KW-1133">Transmembrane helix</keyword>
<dbReference type="RefSeq" id="WP_013461087.1">
    <property type="nucleotide sequence ID" value="NC_014762.1"/>
</dbReference>
<dbReference type="NCBIfam" id="TIGR02532">
    <property type="entry name" value="IV_pilin_GFxxxE"/>
    <property type="match status" value="1"/>
</dbReference>